<name>A0A8D9CC58_9VIRU</name>
<accession>A0A8D9CC58</accession>
<gene>
    <name evidence="1" type="ORF">SLAVMIC_00393</name>
</gene>
<organism evidence="1">
    <name type="scientific">uncultured marine phage</name>
    <dbReference type="NCBI Taxonomy" id="707152"/>
    <lineage>
        <taxon>Viruses</taxon>
        <taxon>environmental samples</taxon>
    </lineage>
</organism>
<protein>
    <submittedName>
        <fullName evidence="1">Uncharacterized protein</fullName>
    </submittedName>
</protein>
<dbReference type="EMBL" id="OU342829">
    <property type="protein sequence ID" value="CAG7580394.1"/>
    <property type="molecule type" value="Genomic_DNA"/>
</dbReference>
<reference evidence="1" key="1">
    <citation type="submission" date="2021-06" db="EMBL/GenBank/DDBJ databases">
        <authorList>
            <person name="Gannon L."/>
            <person name="Redgwell R T."/>
            <person name="Michniewski S."/>
            <person name="Harrison D C."/>
            <person name="Millard A."/>
        </authorList>
    </citation>
    <scope>NUCLEOTIDE SEQUENCE</scope>
</reference>
<proteinExistence type="predicted"/>
<sequence length="129" mass="15503">MVLSKFLKRYVVIKKERGIDTVRSYESITEYTDFDLYYDAISNMRIRIILDDSNMEKRFTSLNDWVMENVLRNGYCDIRNYTLIDLYHKSPHGSPTYKLTDKIKEELKRKIKIQIRGDRLNDLLNNEPE</sequence>
<evidence type="ECO:0000313" key="1">
    <source>
        <dbReference type="EMBL" id="CAG7580394.1"/>
    </source>
</evidence>